<name>A0ABW9KK24_9BACT</name>
<proteinExistence type="predicted"/>
<dbReference type="Pfam" id="PF00239">
    <property type="entry name" value="Resolvase"/>
    <property type="match status" value="1"/>
</dbReference>
<dbReference type="PANTHER" id="PTHR30461">
    <property type="entry name" value="DNA-INVERTASE FROM LAMBDOID PROPHAGE"/>
    <property type="match status" value="1"/>
</dbReference>
<dbReference type="Proteomes" id="UP001634747">
    <property type="component" value="Unassembled WGS sequence"/>
</dbReference>
<evidence type="ECO:0000259" key="1">
    <source>
        <dbReference type="PROSITE" id="PS51736"/>
    </source>
</evidence>
<feature type="domain" description="Resolvase/invertase-type recombinase catalytic" evidence="1">
    <location>
        <begin position="17"/>
        <end position="137"/>
    </location>
</feature>
<reference evidence="2 3" key="1">
    <citation type="submission" date="2024-12" db="EMBL/GenBank/DDBJ databases">
        <authorList>
            <person name="Lee Y."/>
        </authorList>
    </citation>
    <scope>NUCLEOTIDE SEQUENCE [LARGE SCALE GENOMIC DNA]</scope>
    <source>
        <strain evidence="2 3">03SUJ4</strain>
    </source>
</reference>
<dbReference type="InterPro" id="IPR050639">
    <property type="entry name" value="SSR_resolvase"/>
</dbReference>
<evidence type="ECO:0000313" key="3">
    <source>
        <dbReference type="Proteomes" id="UP001634747"/>
    </source>
</evidence>
<dbReference type="EMBL" id="JBJYXY010000001">
    <property type="protein sequence ID" value="MFN2975442.1"/>
    <property type="molecule type" value="Genomic_DNA"/>
</dbReference>
<accession>A0ABW9KK24</accession>
<dbReference type="CDD" id="cd00338">
    <property type="entry name" value="Ser_Recombinase"/>
    <property type="match status" value="1"/>
</dbReference>
<comment type="caution">
    <text evidence="2">The sequence shown here is derived from an EMBL/GenBank/DDBJ whole genome shotgun (WGS) entry which is preliminary data.</text>
</comment>
<dbReference type="RefSeq" id="WP_263413033.1">
    <property type="nucleotide sequence ID" value="NZ_BAABBH010000001.1"/>
</dbReference>
<dbReference type="PROSITE" id="PS51736">
    <property type="entry name" value="RECOMBINASES_3"/>
    <property type="match status" value="1"/>
</dbReference>
<gene>
    <name evidence="2" type="ORF">ACK2TP_06685</name>
</gene>
<keyword evidence="3" id="KW-1185">Reference proteome</keyword>
<dbReference type="SUPFAM" id="SSF53041">
    <property type="entry name" value="Resolvase-like"/>
    <property type="match status" value="1"/>
</dbReference>
<dbReference type="PANTHER" id="PTHR30461:SF23">
    <property type="entry name" value="DNA RECOMBINASE-RELATED"/>
    <property type="match status" value="1"/>
</dbReference>
<sequence length="137" mass="15319">MRPSNLTNTSTGGVTRRAALYARYSTSMQRPASLQDQERSCREYAEKNGIILLDDHIYQDAAQSGTNTRNRPGFGALRAAMKRKPREFGVVLFDDTSRCARDVHDILEFVKDAGKRKTAVCFAKQDIDTSRTVGRSS</sequence>
<dbReference type="SMART" id="SM00857">
    <property type="entry name" value="Resolvase"/>
    <property type="match status" value="1"/>
</dbReference>
<dbReference type="InterPro" id="IPR006119">
    <property type="entry name" value="Resolv_N"/>
</dbReference>
<dbReference type="InterPro" id="IPR036162">
    <property type="entry name" value="Resolvase-like_N_sf"/>
</dbReference>
<organism evidence="2 3">
    <name type="scientific">Terriglobus aquaticus</name>
    <dbReference type="NCBI Taxonomy" id="940139"/>
    <lineage>
        <taxon>Bacteria</taxon>
        <taxon>Pseudomonadati</taxon>
        <taxon>Acidobacteriota</taxon>
        <taxon>Terriglobia</taxon>
        <taxon>Terriglobales</taxon>
        <taxon>Acidobacteriaceae</taxon>
        <taxon>Terriglobus</taxon>
    </lineage>
</organism>
<evidence type="ECO:0000313" key="2">
    <source>
        <dbReference type="EMBL" id="MFN2975442.1"/>
    </source>
</evidence>
<protein>
    <submittedName>
        <fullName evidence="2">Recombinase family protein</fullName>
    </submittedName>
</protein>
<dbReference type="Gene3D" id="3.40.50.1390">
    <property type="entry name" value="Resolvase, N-terminal catalytic domain"/>
    <property type="match status" value="1"/>
</dbReference>